<dbReference type="AlphaFoldDB" id="A0AAP0IX01"/>
<evidence type="ECO:0000313" key="1">
    <source>
        <dbReference type="EMBL" id="KAK9123268.1"/>
    </source>
</evidence>
<dbReference type="GO" id="GO:0010274">
    <property type="term" value="P:hydrotropism"/>
    <property type="evidence" value="ECO:0007669"/>
    <property type="project" value="InterPro"/>
</dbReference>
<dbReference type="Proteomes" id="UP001417504">
    <property type="component" value="Unassembled WGS sequence"/>
</dbReference>
<protein>
    <submittedName>
        <fullName evidence="1">Uncharacterized protein</fullName>
    </submittedName>
</protein>
<dbReference type="InterPro" id="IPR006460">
    <property type="entry name" value="MIZ1-like_pln"/>
</dbReference>
<reference evidence="1 2" key="1">
    <citation type="submission" date="2024-01" db="EMBL/GenBank/DDBJ databases">
        <title>Genome assemblies of Stephania.</title>
        <authorList>
            <person name="Yang L."/>
        </authorList>
    </citation>
    <scope>NUCLEOTIDE SEQUENCE [LARGE SCALE GENOMIC DNA]</scope>
    <source>
        <strain evidence="1">QJT</strain>
        <tissue evidence="1">Leaf</tissue>
    </source>
</reference>
<dbReference type="PANTHER" id="PTHR31696:SF71">
    <property type="entry name" value="PROTEIN MIZU-KUSSEI 1"/>
    <property type="match status" value="1"/>
</dbReference>
<name>A0AAP0IX01_9MAGN</name>
<dbReference type="PANTHER" id="PTHR31696">
    <property type="entry name" value="PROTEIN MIZU-KUSSEI 1"/>
    <property type="match status" value="1"/>
</dbReference>
<dbReference type="EMBL" id="JBBNAE010000005">
    <property type="protein sequence ID" value="KAK9123268.1"/>
    <property type="molecule type" value="Genomic_DNA"/>
</dbReference>
<proteinExistence type="predicted"/>
<sequence>MTGTLLGSKKGHVSFVVQDHPRSDPVLVLELAISTSALMREMASTGLVRIAWSVSGGGVAAGWEVDWEVLSVLQAVTVGAGVIPMKAVALGERGKEGGGQVMYMRARFERVVGGRDSEAYYMMNPDRTAGPELTIRI</sequence>
<organism evidence="1 2">
    <name type="scientific">Stephania japonica</name>
    <dbReference type="NCBI Taxonomy" id="461633"/>
    <lineage>
        <taxon>Eukaryota</taxon>
        <taxon>Viridiplantae</taxon>
        <taxon>Streptophyta</taxon>
        <taxon>Embryophyta</taxon>
        <taxon>Tracheophyta</taxon>
        <taxon>Spermatophyta</taxon>
        <taxon>Magnoliopsida</taxon>
        <taxon>Ranunculales</taxon>
        <taxon>Menispermaceae</taxon>
        <taxon>Menispermoideae</taxon>
        <taxon>Cissampelideae</taxon>
        <taxon>Stephania</taxon>
    </lineage>
</organism>
<keyword evidence="2" id="KW-1185">Reference proteome</keyword>
<gene>
    <name evidence="1" type="ORF">Sjap_012870</name>
</gene>
<dbReference type="Pfam" id="PF04759">
    <property type="entry name" value="DUF617"/>
    <property type="match status" value="2"/>
</dbReference>
<accession>A0AAP0IX01</accession>
<comment type="caution">
    <text evidence="1">The sequence shown here is derived from an EMBL/GenBank/DDBJ whole genome shotgun (WGS) entry which is preliminary data.</text>
</comment>
<evidence type="ECO:0000313" key="2">
    <source>
        <dbReference type="Proteomes" id="UP001417504"/>
    </source>
</evidence>